<accession>A0A8H7HN54</accession>
<organism evidence="1 2">
    <name type="scientific">Rhizoctonia solani</name>
    <dbReference type="NCBI Taxonomy" id="456999"/>
    <lineage>
        <taxon>Eukaryota</taxon>
        <taxon>Fungi</taxon>
        <taxon>Dikarya</taxon>
        <taxon>Basidiomycota</taxon>
        <taxon>Agaricomycotina</taxon>
        <taxon>Agaricomycetes</taxon>
        <taxon>Cantharellales</taxon>
        <taxon>Ceratobasidiaceae</taxon>
        <taxon>Rhizoctonia</taxon>
    </lineage>
</organism>
<reference evidence="1" key="1">
    <citation type="submission" date="2020-09" db="EMBL/GenBank/DDBJ databases">
        <title>Comparative genome analyses of four rice-infecting Rhizoctonia solani isolates reveal extensive enrichment of homogalacturonan modification genes.</title>
        <authorList>
            <person name="Lee D.-Y."/>
            <person name="Jeon J."/>
            <person name="Kim K.-T."/>
            <person name="Cheong K."/>
            <person name="Song H."/>
            <person name="Choi G."/>
            <person name="Ko J."/>
            <person name="Opiyo S.O."/>
            <person name="Zuo S."/>
            <person name="Madhav S."/>
            <person name="Lee Y.-H."/>
            <person name="Wang G.-L."/>
        </authorList>
    </citation>
    <scope>NUCLEOTIDE SEQUENCE</scope>
    <source>
        <strain evidence="1">AG1-IA WGL</strain>
    </source>
</reference>
<dbReference type="EMBL" id="JACYCD010000078">
    <property type="protein sequence ID" value="KAF8703164.1"/>
    <property type="molecule type" value="Genomic_DNA"/>
</dbReference>
<gene>
    <name evidence="1" type="ORF">RHS03_06230</name>
</gene>
<dbReference type="AlphaFoldDB" id="A0A8H7HN54"/>
<name>A0A8H7HN54_9AGAM</name>
<protein>
    <submittedName>
        <fullName evidence="1">Uncharacterized protein</fullName>
    </submittedName>
</protein>
<evidence type="ECO:0000313" key="1">
    <source>
        <dbReference type="EMBL" id="KAF8703164.1"/>
    </source>
</evidence>
<feature type="non-terminal residue" evidence="1">
    <location>
        <position position="1"/>
    </location>
</feature>
<sequence>MFSYSATNTFTAINCTVESAPAVSPIPREAFGTHLLFGRLVSLVVFCVVRDQALLSQVSLALYRPSPLPASLDSTRLASPIRRSSRNLVSSRARLATLSLVLSRFYSLLPDRCWVPSPPLYPLVVVFLPMCAPGFQ</sequence>
<proteinExistence type="predicted"/>
<evidence type="ECO:0000313" key="2">
    <source>
        <dbReference type="Proteomes" id="UP000602905"/>
    </source>
</evidence>
<comment type="caution">
    <text evidence="1">The sequence shown here is derived from an EMBL/GenBank/DDBJ whole genome shotgun (WGS) entry which is preliminary data.</text>
</comment>
<dbReference type="Proteomes" id="UP000602905">
    <property type="component" value="Unassembled WGS sequence"/>
</dbReference>